<dbReference type="PANTHER" id="PTHR46033:SF8">
    <property type="entry name" value="PROTEIN MAINTENANCE OF MERISTEMS-LIKE"/>
    <property type="match status" value="1"/>
</dbReference>
<dbReference type="PANTHER" id="PTHR46033">
    <property type="entry name" value="PROTEIN MAIN-LIKE 2"/>
    <property type="match status" value="1"/>
</dbReference>
<evidence type="ECO:0000313" key="3">
    <source>
        <dbReference type="EMBL" id="KAJ8421573.1"/>
    </source>
</evidence>
<evidence type="ECO:0000256" key="1">
    <source>
        <dbReference type="SAM" id="MobiDB-lite"/>
    </source>
</evidence>
<feature type="compositionally biased region" description="Basic residues" evidence="1">
    <location>
        <begin position="1"/>
        <end position="10"/>
    </location>
</feature>
<keyword evidence="2" id="KW-0812">Transmembrane</keyword>
<feature type="compositionally biased region" description="Basic and acidic residues" evidence="1">
    <location>
        <begin position="17"/>
        <end position="37"/>
    </location>
</feature>
<protein>
    <submittedName>
        <fullName evidence="3">Uncharacterized protein</fullName>
    </submittedName>
</protein>
<evidence type="ECO:0000313" key="4">
    <source>
        <dbReference type="Proteomes" id="UP001153076"/>
    </source>
</evidence>
<keyword evidence="4" id="KW-1185">Reference proteome</keyword>
<dbReference type="GO" id="GO:0010073">
    <property type="term" value="P:meristem maintenance"/>
    <property type="evidence" value="ECO:0007669"/>
    <property type="project" value="InterPro"/>
</dbReference>
<comment type="caution">
    <text evidence="3">The sequence shown here is derived from an EMBL/GenBank/DDBJ whole genome shotgun (WGS) entry which is preliminary data.</text>
</comment>
<dbReference type="OrthoDB" id="723791at2759"/>
<gene>
    <name evidence="3" type="ORF">Cgig2_028557</name>
</gene>
<dbReference type="Proteomes" id="UP001153076">
    <property type="component" value="Unassembled WGS sequence"/>
</dbReference>
<dbReference type="EMBL" id="JAKOGI010002659">
    <property type="protein sequence ID" value="KAJ8421573.1"/>
    <property type="molecule type" value="Genomic_DNA"/>
</dbReference>
<name>A0A9Q1GKD2_9CARY</name>
<keyword evidence="2" id="KW-1133">Transmembrane helix</keyword>
<keyword evidence="2" id="KW-0472">Membrane</keyword>
<feature type="transmembrane region" description="Helical" evidence="2">
    <location>
        <begin position="501"/>
        <end position="518"/>
    </location>
</feature>
<sequence length="519" mass="59044">MEICSRRMKKGTTSMKLEIEGERRKQGRTNDREDNVLCNDGERKDLRCLVEGEMGEDSSGTEYEPDNEDEGVSESVSLLVSEYSVDEGCTDRIGGDEGRCTSAVREGASGGQCRGQIVDLDGDEVRTDVGTMVRDHMVEWEREEMVTRLPGRSRKKRRFFRNYVSAMVALCEENKEDDRVRLSVRIYAFTIMSGVLFPGAPYGVAWGMLQYVEDIQRIGEYNWAEAVWRVVVNTIEDTQKKLCAGPLTEVQLNGFCLLIQGWFYEHTIRFVDQGRKRYPCIASWVRVGYRGRCDASELVKDITEEEVIPILCPRDVELVDRTVSQFMATDEFGYYIDDGEGWLSVDERLRMGLCLYVMEDCTHLPLKGSIHFYLGSHGTPTEGGSDSTAEDSQCHCSKCSMAFTCHCGVEAKLVEHHDNYHQTYACCPKRDDIACAYFHELDPPYPQKAMDVIDDLVAQNRELHNLLIDERNNHYCIQSEDMAVDNAVRAELARMKVMLRFARAMIVPLGAIVVRAVFR</sequence>
<accession>A0A9Q1GKD2</accession>
<feature type="region of interest" description="Disordered" evidence="1">
    <location>
        <begin position="51"/>
        <end position="71"/>
    </location>
</feature>
<feature type="region of interest" description="Disordered" evidence="1">
    <location>
        <begin position="1"/>
        <end position="37"/>
    </location>
</feature>
<proteinExistence type="predicted"/>
<dbReference type="AlphaFoldDB" id="A0A9Q1GKD2"/>
<organism evidence="3 4">
    <name type="scientific">Carnegiea gigantea</name>
    <dbReference type="NCBI Taxonomy" id="171969"/>
    <lineage>
        <taxon>Eukaryota</taxon>
        <taxon>Viridiplantae</taxon>
        <taxon>Streptophyta</taxon>
        <taxon>Embryophyta</taxon>
        <taxon>Tracheophyta</taxon>
        <taxon>Spermatophyta</taxon>
        <taxon>Magnoliopsida</taxon>
        <taxon>eudicotyledons</taxon>
        <taxon>Gunneridae</taxon>
        <taxon>Pentapetalae</taxon>
        <taxon>Caryophyllales</taxon>
        <taxon>Cactineae</taxon>
        <taxon>Cactaceae</taxon>
        <taxon>Cactoideae</taxon>
        <taxon>Echinocereeae</taxon>
        <taxon>Carnegiea</taxon>
    </lineage>
</organism>
<evidence type="ECO:0000256" key="2">
    <source>
        <dbReference type="SAM" id="Phobius"/>
    </source>
</evidence>
<dbReference type="InterPro" id="IPR044824">
    <property type="entry name" value="MAIN-like"/>
</dbReference>
<reference evidence="3" key="1">
    <citation type="submission" date="2022-04" db="EMBL/GenBank/DDBJ databases">
        <title>Carnegiea gigantea Genome sequencing and assembly v2.</title>
        <authorList>
            <person name="Copetti D."/>
            <person name="Sanderson M.J."/>
            <person name="Burquez A."/>
            <person name="Wojciechowski M.F."/>
        </authorList>
    </citation>
    <scope>NUCLEOTIDE SEQUENCE</scope>
    <source>
        <strain evidence="3">SGP5-SGP5p</strain>
        <tissue evidence="3">Aerial part</tissue>
    </source>
</reference>